<dbReference type="EMBL" id="QXXA01000005">
    <property type="protein sequence ID" value="NBI06024.1"/>
    <property type="molecule type" value="Genomic_DNA"/>
</dbReference>
<sequence>MELLTGAFRVFLLYVIFTNTIRIIYALVNRKKIAAKLEEIKNDQEKAGIDESKTQKIVEQEIEYVTDPICNKDVNKDNAYIVLEEDENKYFCSWDCRAEYIDKQNKH</sequence>
<keyword evidence="1" id="KW-1133">Transmembrane helix</keyword>
<dbReference type="AlphaFoldDB" id="A0A845QVJ3"/>
<dbReference type="Proteomes" id="UP000467132">
    <property type="component" value="Unassembled WGS sequence"/>
</dbReference>
<keyword evidence="1" id="KW-0472">Membrane</keyword>
<feature type="transmembrane region" description="Helical" evidence="1">
    <location>
        <begin position="6"/>
        <end position="28"/>
    </location>
</feature>
<evidence type="ECO:0000313" key="2">
    <source>
        <dbReference type="EMBL" id="NBI06024.1"/>
    </source>
</evidence>
<keyword evidence="1" id="KW-0812">Transmembrane</keyword>
<keyword evidence="3" id="KW-1185">Reference proteome</keyword>
<protein>
    <recommendedName>
        <fullName evidence="4">TRASH domain-containing protein</fullName>
    </recommendedName>
</protein>
<gene>
    <name evidence="2" type="ORF">D3Z33_04015</name>
</gene>
<proteinExistence type="predicted"/>
<dbReference type="RefSeq" id="WP_160196525.1">
    <property type="nucleotide sequence ID" value="NZ_QXXA01000005.1"/>
</dbReference>
<evidence type="ECO:0000313" key="3">
    <source>
        <dbReference type="Proteomes" id="UP000467132"/>
    </source>
</evidence>
<dbReference type="OrthoDB" id="9809270at2"/>
<comment type="caution">
    <text evidence="2">The sequence shown here is derived from an EMBL/GenBank/DDBJ whole genome shotgun (WGS) entry which is preliminary data.</text>
</comment>
<evidence type="ECO:0000256" key="1">
    <source>
        <dbReference type="SAM" id="Phobius"/>
    </source>
</evidence>
<evidence type="ECO:0008006" key="4">
    <source>
        <dbReference type="Google" id="ProtNLM"/>
    </source>
</evidence>
<accession>A0A845QVJ3</accession>
<reference evidence="2 3" key="1">
    <citation type="submission" date="2018-08" db="EMBL/GenBank/DDBJ databases">
        <title>Murine metabolic-syndrome-specific gut microbial biobank.</title>
        <authorList>
            <person name="Liu C."/>
        </authorList>
    </citation>
    <scope>NUCLEOTIDE SEQUENCE [LARGE SCALE GENOMIC DNA]</scope>
    <source>
        <strain evidence="2 3">583</strain>
    </source>
</reference>
<organism evidence="2 3">
    <name type="scientific">Senegalia massiliensis</name>
    <dbReference type="NCBI Taxonomy" id="1720316"/>
    <lineage>
        <taxon>Bacteria</taxon>
        <taxon>Bacillati</taxon>
        <taxon>Bacillota</taxon>
        <taxon>Clostridia</taxon>
        <taxon>Eubacteriales</taxon>
        <taxon>Clostridiaceae</taxon>
        <taxon>Senegalia</taxon>
    </lineage>
</organism>
<name>A0A845QVJ3_9CLOT</name>